<dbReference type="InterPro" id="IPR035992">
    <property type="entry name" value="Ricin_B-like_lectins"/>
</dbReference>
<protein>
    <recommendedName>
        <fullName evidence="3">F5/8 type C domain-containing protein</fullName>
    </recommendedName>
</protein>
<dbReference type="GO" id="GO:0016020">
    <property type="term" value="C:membrane"/>
    <property type="evidence" value="ECO:0007669"/>
    <property type="project" value="InterPro"/>
</dbReference>
<dbReference type="RefSeq" id="WP_233473003.1">
    <property type="nucleotide sequence ID" value="NZ_BONS01000016.1"/>
</dbReference>
<dbReference type="SMART" id="SM00231">
    <property type="entry name" value="FA58C"/>
    <property type="match status" value="1"/>
</dbReference>
<dbReference type="Pfam" id="PF14200">
    <property type="entry name" value="RicinB_lectin_2"/>
    <property type="match status" value="1"/>
</dbReference>
<gene>
    <name evidence="4" type="ORF">IW245_002798</name>
</gene>
<evidence type="ECO:0000259" key="3">
    <source>
        <dbReference type="PROSITE" id="PS50022"/>
    </source>
</evidence>
<dbReference type="InterPro" id="IPR013783">
    <property type="entry name" value="Ig-like_fold"/>
</dbReference>
<dbReference type="EMBL" id="JADOUF010000001">
    <property type="protein sequence ID" value="MBG6136604.1"/>
    <property type="molecule type" value="Genomic_DNA"/>
</dbReference>
<dbReference type="Pfam" id="PF00754">
    <property type="entry name" value="F5_F8_type_C"/>
    <property type="match status" value="1"/>
</dbReference>
<reference evidence="4" key="1">
    <citation type="submission" date="2020-11" db="EMBL/GenBank/DDBJ databases">
        <title>Sequencing the genomes of 1000 actinobacteria strains.</title>
        <authorList>
            <person name="Klenk H.-P."/>
        </authorList>
    </citation>
    <scope>NUCLEOTIDE SEQUENCE</scope>
    <source>
        <strain evidence="4">DSM 45356</strain>
    </source>
</reference>
<dbReference type="InterPro" id="IPR006311">
    <property type="entry name" value="TAT_signal"/>
</dbReference>
<sequence>MSRSRRVLTAAVAAVALVTVSAVASSTASALPPGATYTISVGSTASYANPNDTPASTYVDKDGTFYYQQAAALYGASQGRFWDFFTGTNFDSATRSSTISNYVNPANSSDRNNDTTWRCNNSPTGLQSTYAPSTASYSQRNFCDLSGVWVDPDTGNWHGLVHNEFTPQPFGDGLHFDAIDHAVSTDQGRTWAIDNHVITSPYSTTRNDTTAFPNQTYDYGDGDQRLLVDAASGYFYVFYGSRIVDKSGSWRAFYSHVARAPMSGKMAPSSWQKWYDGSWSQPGVGGKESNMVPVNASNSTGYTPASAEYNPMNTGTASQQIAAGKMPDTSPLFVMNVSYNAYLGVYIGTPQAVDQSGNAPQEYYATDDLTTQKWTRIGDSGSYHTASWYRWLLDSANKTSTTIIGKSFRSYCSFGCASGSSGQYVNISIDSNSPAPAPVDTSKTYLIGTGSGRVLAQVSGNTTTTSVPAATGSNLEAWSFTSLSDGSYRITNASTGQALGVDGAVTTTRAWGAKPTVTAVNATNVGQQWFILKNTSGGTYRLVNRHSGLVLALSSDSTRLTETTPARDWTNSTGNPVGGSRTGAEQTMTLTQTGTTGTETVGVTNPGTQTGTVGTAVSKQITATDSLGKPLTFTATGLPAGLSISSSGLITGSPTTAGTSSVTVTASSGTASGQTTFTWTVNPTGGGRFPQSSMTVKSCDSQETTNENAPCTNVLDGNSATFWHTKWSNPVAQMPHEIQIDLGASHSVTNLYYLPRQNQANGRIANYEVYVSTDGTTWGTAVATGTFANNTTEQTVTFAAKTGRYVRLRALSEVNGNPWTSVAELNIGGV</sequence>
<evidence type="ECO:0000256" key="1">
    <source>
        <dbReference type="SAM" id="MobiDB-lite"/>
    </source>
</evidence>
<accession>A0A8J7GPJ9</accession>
<dbReference type="Gene3D" id="2.60.120.260">
    <property type="entry name" value="Galactose-binding domain-like"/>
    <property type="match status" value="1"/>
</dbReference>
<feature type="compositionally biased region" description="Polar residues" evidence="1">
    <location>
        <begin position="562"/>
        <end position="575"/>
    </location>
</feature>
<comment type="caution">
    <text evidence="4">The sequence shown here is derived from an EMBL/GenBank/DDBJ whole genome shotgun (WGS) entry which is preliminary data.</text>
</comment>
<feature type="region of interest" description="Disordered" evidence="1">
    <location>
        <begin position="562"/>
        <end position="583"/>
    </location>
</feature>
<dbReference type="SUPFAM" id="SSF50370">
    <property type="entry name" value="Ricin B-like lectins"/>
    <property type="match status" value="1"/>
</dbReference>
<dbReference type="InterPro" id="IPR008979">
    <property type="entry name" value="Galactose-bd-like_sf"/>
</dbReference>
<dbReference type="SMART" id="SM00458">
    <property type="entry name" value="RICIN"/>
    <property type="match status" value="1"/>
</dbReference>
<dbReference type="GO" id="GO:0005975">
    <property type="term" value="P:carbohydrate metabolic process"/>
    <property type="evidence" value="ECO:0007669"/>
    <property type="project" value="UniProtKB-ARBA"/>
</dbReference>
<keyword evidence="5" id="KW-1185">Reference proteome</keyword>
<dbReference type="CDD" id="cd00161">
    <property type="entry name" value="beta-trefoil_Ricin-like"/>
    <property type="match status" value="1"/>
</dbReference>
<dbReference type="InterPro" id="IPR000772">
    <property type="entry name" value="Ricin_B_lectin"/>
</dbReference>
<dbReference type="SUPFAM" id="SSF49785">
    <property type="entry name" value="Galactose-binding domain-like"/>
    <property type="match status" value="1"/>
</dbReference>
<feature type="chain" id="PRO_5038897711" description="F5/8 type C domain-containing protein" evidence="2">
    <location>
        <begin position="25"/>
        <end position="830"/>
    </location>
</feature>
<dbReference type="PROSITE" id="PS51318">
    <property type="entry name" value="TAT"/>
    <property type="match status" value="1"/>
</dbReference>
<dbReference type="Gene3D" id="2.60.40.10">
    <property type="entry name" value="Immunoglobulins"/>
    <property type="match status" value="1"/>
</dbReference>
<evidence type="ECO:0000313" key="4">
    <source>
        <dbReference type="EMBL" id="MBG6136604.1"/>
    </source>
</evidence>
<dbReference type="Gene3D" id="2.80.10.50">
    <property type="match status" value="1"/>
</dbReference>
<proteinExistence type="predicted"/>
<feature type="signal peptide" evidence="2">
    <location>
        <begin position="1"/>
        <end position="24"/>
    </location>
</feature>
<dbReference type="SUPFAM" id="SSF49313">
    <property type="entry name" value="Cadherin-like"/>
    <property type="match status" value="1"/>
</dbReference>
<evidence type="ECO:0000313" key="5">
    <source>
        <dbReference type="Proteomes" id="UP000622552"/>
    </source>
</evidence>
<feature type="domain" description="F5/8 type C" evidence="3">
    <location>
        <begin position="676"/>
        <end position="830"/>
    </location>
</feature>
<organism evidence="4 5">
    <name type="scientific">Longispora fulva</name>
    <dbReference type="NCBI Taxonomy" id="619741"/>
    <lineage>
        <taxon>Bacteria</taxon>
        <taxon>Bacillati</taxon>
        <taxon>Actinomycetota</taxon>
        <taxon>Actinomycetes</taxon>
        <taxon>Micromonosporales</taxon>
        <taxon>Micromonosporaceae</taxon>
        <taxon>Longispora</taxon>
    </lineage>
</organism>
<dbReference type="PROSITE" id="PS50022">
    <property type="entry name" value="FA58C_3"/>
    <property type="match status" value="1"/>
</dbReference>
<dbReference type="GO" id="GO:0005509">
    <property type="term" value="F:calcium ion binding"/>
    <property type="evidence" value="ECO:0007669"/>
    <property type="project" value="InterPro"/>
</dbReference>
<evidence type="ECO:0000256" key="2">
    <source>
        <dbReference type="SAM" id="SignalP"/>
    </source>
</evidence>
<dbReference type="AlphaFoldDB" id="A0A8J7GPJ9"/>
<dbReference type="Proteomes" id="UP000622552">
    <property type="component" value="Unassembled WGS sequence"/>
</dbReference>
<name>A0A8J7GPJ9_9ACTN</name>
<dbReference type="PROSITE" id="PS50231">
    <property type="entry name" value="RICIN_B_LECTIN"/>
    <property type="match status" value="1"/>
</dbReference>
<dbReference type="InterPro" id="IPR015919">
    <property type="entry name" value="Cadherin-like_sf"/>
</dbReference>
<dbReference type="InterPro" id="IPR000421">
    <property type="entry name" value="FA58C"/>
</dbReference>
<keyword evidence="2" id="KW-0732">Signal</keyword>